<protein>
    <submittedName>
        <fullName evidence="1">Uncharacterized protein</fullName>
    </submittedName>
</protein>
<accession>A0A4Y2JS81</accession>
<reference evidence="1 2" key="1">
    <citation type="journal article" date="2019" name="Sci. Rep.">
        <title>Orb-weaving spider Araneus ventricosus genome elucidates the spidroin gene catalogue.</title>
        <authorList>
            <person name="Kono N."/>
            <person name="Nakamura H."/>
            <person name="Ohtoshi R."/>
            <person name="Moran D.A.P."/>
            <person name="Shinohara A."/>
            <person name="Yoshida Y."/>
            <person name="Fujiwara M."/>
            <person name="Mori M."/>
            <person name="Tomita M."/>
            <person name="Arakawa K."/>
        </authorList>
    </citation>
    <scope>NUCLEOTIDE SEQUENCE [LARGE SCALE GENOMIC DNA]</scope>
</reference>
<gene>
    <name evidence="1" type="ORF">AVEN_121843_1</name>
</gene>
<keyword evidence="2" id="KW-1185">Reference proteome</keyword>
<comment type="caution">
    <text evidence="1">The sequence shown here is derived from an EMBL/GenBank/DDBJ whole genome shotgun (WGS) entry which is preliminary data.</text>
</comment>
<evidence type="ECO:0000313" key="1">
    <source>
        <dbReference type="EMBL" id="GBM92747.1"/>
    </source>
</evidence>
<proteinExistence type="predicted"/>
<dbReference type="Proteomes" id="UP000499080">
    <property type="component" value="Unassembled WGS sequence"/>
</dbReference>
<sequence length="135" mass="15022">MLESLYDENAVSFFIDGGGAAGGRPRRIPHESVTIKRKRKWSFRDGKHLPEHVANLRNTPNVAFTIHCYLPTRWGLSPVAHGCRAYTVAELPSHQDLQTSRHWILSFGNKAKVDYGNAIADMDGTGLLAGYPQGY</sequence>
<name>A0A4Y2JS81_ARAVE</name>
<organism evidence="1 2">
    <name type="scientific">Araneus ventricosus</name>
    <name type="common">Orbweaver spider</name>
    <name type="synonym">Epeira ventricosa</name>
    <dbReference type="NCBI Taxonomy" id="182803"/>
    <lineage>
        <taxon>Eukaryota</taxon>
        <taxon>Metazoa</taxon>
        <taxon>Ecdysozoa</taxon>
        <taxon>Arthropoda</taxon>
        <taxon>Chelicerata</taxon>
        <taxon>Arachnida</taxon>
        <taxon>Araneae</taxon>
        <taxon>Araneomorphae</taxon>
        <taxon>Entelegynae</taxon>
        <taxon>Araneoidea</taxon>
        <taxon>Araneidae</taxon>
        <taxon>Araneus</taxon>
    </lineage>
</organism>
<dbReference type="AlphaFoldDB" id="A0A4Y2JS81"/>
<evidence type="ECO:0000313" key="2">
    <source>
        <dbReference type="Proteomes" id="UP000499080"/>
    </source>
</evidence>
<dbReference type="EMBL" id="BGPR01003817">
    <property type="protein sequence ID" value="GBM92747.1"/>
    <property type="molecule type" value="Genomic_DNA"/>
</dbReference>